<accession>A0ABW2SJS6</accession>
<proteinExistence type="predicted"/>
<comment type="caution">
    <text evidence="2">The sequence shown here is derived from an EMBL/GenBank/DDBJ whole genome shotgun (WGS) entry which is preliminary data.</text>
</comment>
<dbReference type="SUPFAM" id="SSF55729">
    <property type="entry name" value="Acyl-CoA N-acyltransferases (Nat)"/>
    <property type="match status" value="1"/>
</dbReference>
<dbReference type="GO" id="GO:0016746">
    <property type="term" value="F:acyltransferase activity"/>
    <property type="evidence" value="ECO:0007669"/>
    <property type="project" value="UniProtKB-KW"/>
</dbReference>
<dbReference type="RefSeq" id="WP_380972292.1">
    <property type="nucleotide sequence ID" value="NZ_JBHTEF010000001.1"/>
</dbReference>
<dbReference type="PANTHER" id="PTHR43792">
    <property type="entry name" value="GNAT FAMILY, PUTATIVE (AFU_ORTHOLOGUE AFUA_3G00765)-RELATED-RELATED"/>
    <property type="match status" value="1"/>
</dbReference>
<dbReference type="EMBL" id="JBHTEF010000001">
    <property type="protein sequence ID" value="MFC7580362.1"/>
    <property type="molecule type" value="Genomic_DNA"/>
</dbReference>
<reference evidence="3" key="1">
    <citation type="journal article" date="2019" name="Int. J. Syst. Evol. Microbiol.">
        <title>The Global Catalogue of Microorganisms (GCM) 10K type strain sequencing project: providing services to taxonomists for standard genome sequencing and annotation.</title>
        <authorList>
            <consortium name="The Broad Institute Genomics Platform"/>
            <consortium name="The Broad Institute Genome Sequencing Center for Infectious Disease"/>
            <person name="Wu L."/>
            <person name="Ma J."/>
        </authorList>
    </citation>
    <scope>NUCLEOTIDE SEQUENCE [LARGE SCALE GENOMIC DNA]</scope>
    <source>
        <strain evidence="3">CCUG 56698</strain>
    </source>
</reference>
<dbReference type="Pfam" id="PF13302">
    <property type="entry name" value="Acetyltransf_3"/>
    <property type="match status" value="1"/>
</dbReference>
<dbReference type="InterPro" id="IPR016181">
    <property type="entry name" value="Acyl_CoA_acyltransferase"/>
</dbReference>
<dbReference type="EC" id="2.3.-.-" evidence="2"/>
<sequence length="217" mass="23172">MPDLLTERLALSPLIEEDAPAVFRLHNDARTWRHFPMGRWTDPRQGEAFVRMSRGSFARTGLGEYAVRLRGEGPLAGGVGVFAMAGPEDGAMGVVRDPPGEGEPAIPPHALLNIGWRMAPEAWGRGLASEAAGAVAARAHEIWPSLALTACVLSTNPASAAVCGHLGLSLRWSGLSGEALRVRAWRPRVPGGESCVRWFFADRDVAPALVAARVRGL</sequence>
<keyword evidence="2" id="KW-0012">Acyltransferase</keyword>
<dbReference type="PANTHER" id="PTHR43792:SF1">
    <property type="entry name" value="N-ACETYLTRANSFERASE DOMAIN-CONTAINING PROTEIN"/>
    <property type="match status" value="1"/>
</dbReference>
<keyword evidence="3" id="KW-1185">Reference proteome</keyword>
<name>A0ABW2SJS6_9ACTO</name>
<protein>
    <submittedName>
        <fullName evidence="2">GNAT family N-acetyltransferase</fullName>
        <ecNumber evidence="2">2.3.-.-</ecNumber>
    </submittedName>
</protein>
<evidence type="ECO:0000313" key="2">
    <source>
        <dbReference type="EMBL" id="MFC7580362.1"/>
    </source>
</evidence>
<feature type="domain" description="N-acetyltransferase" evidence="1">
    <location>
        <begin position="8"/>
        <end position="168"/>
    </location>
</feature>
<dbReference type="Proteomes" id="UP001596527">
    <property type="component" value="Unassembled WGS sequence"/>
</dbReference>
<organism evidence="2 3">
    <name type="scientific">Schaalia naturae</name>
    <dbReference type="NCBI Taxonomy" id="635203"/>
    <lineage>
        <taxon>Bacteria</taxon>
        <taxon>Bacillati</taxon>
        <taxon>Actinomycetota</taxon>
        <taxon>Actinomycetes</taxon>
        <taxon>Actinomycetales</taxon>
        <taxon>Actinomycetaceae</taxon>
        <taxon>Schaalia</taxon>
    </lineage>
</organism>
<dbReference type="Gene3D" id="3.40.630.30">
    <property type="match status" value="1"/>
</dbReference>
<dbReference type="InterPro" id="IPR000182">
    <property type="entry name" value="GNAT_dom"/>
</dbReference>
<keyword evidence="2" id="KW-0808">Transferase</keyword>
<gene>
    <name evidence="2" type="ORF">ACFQWG_03890</name>
</gene>
<evidence type="ECO:0000259" key="1">
    <source>
        <dbReference type="Pfam" id="PF13302"/>
    </source>
</evidence>
<evidence type="ECO:0000313" key="3">
    <source>
        <dbReference type="Proteomes" id="UP001596527"/>
    </source>
</evidence>
<dbReference type="InterPro" id="IPR051531">
    <property type="entry name" value="N-acetyltransferase"/>
</dbReference>